<dbReference type="Pfam" id="PF07690">
    <property type="entry name" value="MFS_1"/>
    <property type="match status" value="1"/>
</dbReference>
<feature type="transmembrane region" description="Helical" evidence="3">
    <location>
        <begin position="48"/>
        <end position="69"/>
    </location>
</feature>
<proteinExistence type="inferred from homology"/>
<dbReference type="PANTHER" id="PTHR11360:SF177">
    <property type="entry name" value="RIBOFLAVIN TRANSPORTER MCH5"/>
    <property type="match status" value="1"/>
</dbReference>
<dbReference type="Proteomes" id="UP001215151">
    <property type="component" value="Unassembled WGS sequence"/>
</dbReference>
<dbReference type="InterPro" id="IPR011701">
    <property type="entry name" value="MFS"/>
</dbReference>
<feature type="transmembrane region" description="Helical" evidence="3">
    <location>
        <begin position="89"/>
        <end position="111"/>
    </location>
</feature>
<feature type="transmembrane region" description="Helical" evidence="3">
    <location>
        <begin position="255"/>
        <end position="276"/>
    </location>
</feature>
<dbReference type="PANTHER" id="PTHR11360">
    <property type="entry name" value="MONOCARBOXYLATE TRANSPORTER"/>
    <property type="match status" value="1"/>
</dbReference>
<name>A0AAD7TSG7_9APHY</name>
<keyword evidence="3" id="KW-0472">Membrane</keyword>
<reference evidence="5" key="1">
    <citation type="submission" date="2022-11" db="EMBL/GenBank/DDBJ databases">
        <title>Genome Sequence of Cubamyces cubensis.</title>
        <authorList>
            <person name="Buettner E."/>
        </authorList>
    </citation>
    <scope>NUCLEOTIDE SEQUENCE</scope>
    <source>
        <strain evidence="5">MPL-01</strain>
    </source>
</reference>
<feature type="transmembrane region" description="Helical" evidence="3">
    <location>
        <begin position="380"/>
        <end position="404"/>
    </location>
</feature>
<feature type="transmembrane region" description="Helical" evidence="3">
    <location>
        <begin position="143"/>
        <end position="165"/>
    </location>
</feature>
<dbReference type="InterPro" id="IPR020846">
    <property type="entry name" value="MFS_dom"/>
</dbReference>
<comment type="caution">
    <text evidence="5">The sequence shown here is derived from an EMBL/GenBank/DDBJ whole genome shotgun (WGS) entry which is preliminary data.</text>
</comment>
<evidence type="ECO:0000256" key="2">
    <source>
        <dbReference type="ARBA" id="ARBA00006727"/>
    </source>
</evidence>
<organism evidence="5 6">
    <name type="scientific">Trametes cubensis</name>
    <dbReference type="NCBI Taxonomy" id="1111947"/>
    <lineage>
        <taxon>Eukaryota</taxon>
        <taxon>Fungi</taxon>
        <taxon>Dikarya</taxon>
        <taxon>Basidiomycota</taxon>
        <taxon>Agaricomycotina</taxon>
        <taxon>Agaricomycetes</taxon>
        <taxon>Polyporales</taxon>
        <taxon>Polyporaceae</taxon>
        <taxon>Trametes</taxon>
    </lineage>
</organism>
<feature type="transmembrane region" description="Helical" evidence="3">
    <location>
        <begin position="288"/>
        <end position="306"/>
    </location>
</feature>
<keyword evidence="3" id="KW-1133">Transmembrane helix</keyword>
<evidence type="ECO:0000256" key="1">
    <source>
        <dbReference type="ARBA" id="ARBA00004141"/>
    </source>
</evidence>
<dbReference type="Gene3D" id="1.20.1250.20">
    <property type="entry name" value="MFS general substrate transporter like domains"/>
    <property type="match status" value="2"/>
</dbReference>
<dbReference type="GO" id="GO:0022857">
    <property type="term" value="F:transmembrane transporter activity"/>
    <property type="evidence" value="ECO:0007669"/>
    <property type="project" value="InterPro"/>
</dbReference>
<sequence length="457" mass="48960">MADEEKYVCGSAKSSAVLTSMGSATETDNVPPSEPDGLEYVPDGGREAWTIVVGSTLALVASAGMINAYGTFQDYYERTLLPDTSASTIAFIGSLQTFFLYFIGPLVGRVFDAYGSKYLLPLGSFICVFALMMVSLAQTNQAYQVFLAHGVLFGIGISLLFNPSIAVLGHWFRRKRALAIGITTGGSALGGVLLPIIIGRLIPKLGFGWAVRIMAFVLMCCLIVACLTIRTRLPLTRDISLRTAVDLGGFRDPRYTLAAIGSFLILVAFFIPYTYIQIYAQFRQVPPHIANYLISILNAMNIPSRILPGLLANKYGALNVYIVAATVCSILCLGLWLPARNVASIVAFTILYGLFSGALVSLIPTYIATISPREQYGARLGSVYMIIAIGTLIGTPTAGALLKVADEAHFAHLIIFCGVLTGAGAFVLALAAIVGSARARQRLRQVCGRRLSTEAVP</sequence>
<accession>A0AAD7TSG7</accession>
<feature type="domain" description="Major facilitator superfamily (MFS) profile" evidence="4">
    <location>
        <begin position="47"/>
        <end position="440"/>
    </location>
</feature>
<feature type="transmembrane region" description="Helical" evidence="3">
    <location>
        <begin position="209"/>
        <end position="229"/>
    </location>
</feature>
<dbReference type="InterPro" id="IPR050327">
    <property type="entry name" value="Proton-linked_MCT"/>
</dbReference>
<dbReference type="InterPro" id="IPR036259">
    <property type="entry name" value="MFS_trans_sf"/>
</dbReference>
<evidence type="ECO:0000259" key="4">
    <source>
        <dbReference type="PROSITE" id="PS50850"/>
    </source>
</evidence>
<feature type="transmembrane region" description="Helical" evidence="3">
    <location>
        <begin position="177"/>
        <end position="197"/>
    </location>
</feature>
<keyword evidence="6" id="KW-1185">Reference proteome</keyword>
<feature type="transmembrane region" description="Helical" evidence="3">
    <location>
        <begin position="410"/>
        <end position="434"/>
    </location>
</feature>
<dbReference type="CDD" id="cd17352">
    <property type="entry name" value="MFS_MCT_SLC16"/>
    <property type="match status" value="1"/>
</dbReference>
<comment type="similarity">
    <text evidence="2">Belongs to the major facilitator superfamily. Monocarboxylate porter (TC 2.A.1.13) family.</text>
</comment>
<evidence type="ECO:0000313" key="5">
    <source>
        <dbReference type="EMBL" id="KAJ8474237.1"/>
    </source>
</evidence>
<evidence type="ECO:0000256" key="3">
    <source>
        <dbReference type="SAM" id="Phobius"/>
    </source>
</evidence>
<feature type="transmembrane region" description="Helical" evidence="3">
    <location>
        <begin position="118"/>
        <end position="137"/>
    </location>
</feature>
<feature type="transmembrane region" description="Helical" evidence="3">
    <location>
        <begin position="345"/>
        <end position="368"/>
    </location>
</feature>
<evidence type="ECO:0000313" key="6">
    <source>
        <dbReference type="Proteomes" id="UP001215151"/>
    </source>
</evidence>
<dbReference type="SUPFAM" id="SSF103473">
    <property type="entry name" value="MFS general substrate transporter"/>
    <property type="match status" value="1"/>
</dbReference>
<comment type="subcellular location">
    <subcellularLocation>
        <location evidence="1">Membrane</location>
        <topology evidence="1">Multi-pass membrane protein</topology>
    </subcellularLocation>
</comment>
<feature type="transmembrane region" description="Helical" evidence="3">
    <location>
        <begin position="318"/>
        <end position="339"/>
    </location>
</feature>
<dbReference type="EMBL" id="JAPEVG010000194">
    <property type="protein sequence ID" value="KAJ8474237.1"/>
    <property type="molecule type" value="Genomic_DNA"/>
</dbReference>
<dbReference type="GO" id="GO:0016020">
    <property type="term" value="C:membrane"/>
    <property type="evidence" value="ECO:0007669"/>
    <property type="project" value="UniProtKB-SubCell"/>
</dbReference>
<protein>
    <recommendedName>
        <fullName evidence="4">Major facilitator superfamily (MFS) profile domain-containing protein</fullName>
    </recommendedName>
</protein>
<keyword evidence="3" id="KW-0812">Transmembrane</keyword>
<dbReference type="AlphaFoldDB" id="A0AAD7TSG7"/>
<gene>
    <name evidence="5" type="ORF">ONZ51_g7341</name>
</gene>
<dbReference type="PROSITE" id="PS50850">
    <property type="entry name" value="MFS"/>
    <property type="match status" value="1"/>
</dbReference>